<evidence type="ECO:0000256" key="1">
    <source>
        <dbReference type="SAM" id="MobiDB-lite"/>
    </source>
</evidence>
<keyword evidence="2" id="KW-0812">Transmembrane</keyword>
<dbReference type="SUPFAM" id="SSF47769">
    <property type="entry name" value="SAM/Pointed domain"/>
    <property type="match status" value="1"/>
</dbReference>
<proteinExistence type="predicted"/>
<keyword evidence="4" id="KW-1185">Reference proteome</keyword>
<reference evidence="3 4" key="1">
    <citation type="submission" date="2016-07" db="EMBL/GenBank/DDBJ databases">
        <title>Pervasive Adenine N6-methylation of Active Genes in Fungi.</title>
        <authorList>
            <consortium name="DOE Joint Genome Institute"/>
            <person name="Mondo S.J."/>
            <person name="Dannebaum R.O."/>
            <person name="Kuo R.C."/>
            <person name="Labutti K."/>
            <person name="Haridas S."/>
            <person name="Kuo A."/>
            <person name="Salamov A."/>
            <person name="Ahrendt S.R."/>
            <person name="Lipzen A."/>
            <person name="Sullivan W."/>
            <person name="Andreopoulos W.B."/>
            <person name="Clum A."/>
            <person name="Lindquist E."/>
            <person name="Daum C."/>
            <person name="Ramamoorthy G.K."/>
            <person name="Gryganskyi A."/>
            <person name="Culley D."/>
            <person name="Magnuson J.K."/>
            <person name="James T.Y."/>
            <person name="O'Malley M.A."/>
            <person name="Stajich J.E."/>
            <person name="Spatafora J.W."/>
            <person name="Visel A."/>
            <person name="Grigoriev I.V."/>
        </authorList>
    </citation>
    <scope>NUCLEOTIDE SEQUENCE [LARGE SCALE GENOMIC DNA]</scope>
    <source>
        <strain evidence="3 4">JEL800</strain>
    </source>
</reference>
<feature type="region of interest" description="Disordered" evidence="1">
    <location>
        <begin position="213"/>
        <end position="278"/>
    </location>
</feature>
<evidence type="ECO:0000313" key="4">
    <source>
        <dbReference type="Proteomes" id="UP000193642"/>
    </source>
</evidence>
<dbReference type="Gene3D" id="1.10.150.50">
    <property type="entry name" value="Transcription Factor, Ets-1"/>
    <property type="match status" value="1"/>
</dbReference>
<feature type="transmembrane region" description="Helical" evidence="2">
    <location>
        <begin position="188"/>
        <end position="210"/>
    </location>
</feature>
<dbReference type="InterPro" id="IPR013761">
    <property type="entry name" value="SAM/pointed_sf"/>
</dbReference>
<accession>A0A1Y2C5B9</accession>
<name>A0A1Y2C5B9_9FUNG</name>
<dbReference type="Proteomes" id="UP000193642">
    <property type="component" value="Unassembled WGS sequence"/>
</dbReference>
<organism evidence="3 4">
    <name type="scientific">Rhizoclosmatium globosum</name>
    <dbReference type="NCBI Taxonomy" id="329046"/>
    <lineage>
        <taxon>Eukaryota</taxon>
        <taxon>Fungi</taxon>
        <taxon>Fungi incertae sedis</taxon>
        <taxon>Chytridiomycota</taxon>
        <taxon>Chytridiomycota incertae sedis</taxon>
        <taxon>Chytridiomycetes</taxon>
        <taxon>Chytridiales</taxon>
        <taxon>Chytriomycetaceae</taxon>
        <taxon>Rhizoclosmatium</taxon>
    </lineage>
</organism>
<dbReference type="EMBL" id="MCGO01000029">
    <property type="protein sequence ID" value="ORY42240.1"/>
    <property type="molecule type" value="Genomic_DNA"/>
</dbReference>
<evidence type="ECO:0000313" key="3">
    <source>
        <dbReference type="EMBL" id="ORY42240.1"/>
    </source>
</evidence>
<sequence length="432" mass="45321">MTTIFKAVTIYPTAFCSPDTAQRIELYLNANVNCTDAVVSQQCLRSVPNDLTYVPEASTNSKCVSINDASSVASQTFTNANGVVQSLTMGSGCSGAVTAASLFPLNACVPVPKSNSYTKATIDKAGTISFAVFTDLNCSSQSSITTAANSTCSGSSRISVINYNAAIATTISTFGSGNGGDSGPSGAVIGGGVAGGLILLGVLGAAVYYYTRKSSPTDPESPSRSNSGTVKQESKRSRSNRLTSHFSWAETTTIESKPSANRDSISQGTQFGGSSSIRQTVDTVHMERYATINAQNAAAQKAMEAGEVNVFGGLNQAVASPSTGKAAQQADDGIERTLFGNLFLPKMPSKWSVEDTVAWASVNDATPEVVQFLKDQEIDGFALLQMAPEEFGFTKVGARLKFMANVDSLKYLNSQLVAAGELSMNLPVYEER</sequence>
<keyword evidence="2" id="KW-1133">Transmembrane helix</keyword>
<feature type="compositionally biased region" description="Polar residues" evidence="1">
    <location>
        <begin position="213"/>
        <end position="231"/>
    </location>
</feature>
<gene>
    <name evidence="3" type="ORF">BCR33DRAFT_718436</name>
</gene>
<keyword evidence="2" id="KW-0472">Membrane</keyword>
<dbReference type="AlphaFoldDB" id="A0A1Y2C5B9"/>
<protein>
    <recommendedName>
        <fullName evidence="5">SAM domain-containing protein</fullName>
    </recommendedName>
</protein>
<comment type="caution">
    <text evidence="3">The sequence shown here is derived from an EMBL/GenBank/DDBJ whole genome shotgun (WGS) entry which is preliminary data.</text>
</comment>
<dbReference type="OrthoDB" id="2158305at2759"/>
<feature type="compositionally biased region" description="Polar residues" evidence="1">
    <location>
        <begin position="240"/>
        <end position="278"/>
    </location>
</feature>
<evidence type="ECO:0000256" key="2">
    <source>
        <dbReference type="SAM" id="Phobius"/>
    </source>
</evidence>
<evidence type="ECO:0008006" key="5">
    <source>
        <dbReference type="Google" id="ProtNLM"/>
    </source>
</evidence>